<name>A0A4Y7PVA0_9AGAM</name>
<dbReference type="SUPFAM" id="SSF49764">
    <property type="entry name" value="HSP20-like chaperones"/>
    <property type="match status" value="1"/>
</dbReference>
<dbReference type="PROSITE" id="PS51203">
    <property type="entry name" value="CS"/>
    <property type="match status" value="1"/>
</dbReference>
<dbReference type="InterPro" id="IPR011990">
    <property type="entry name" value="TPR-like_helical_dom_sf"/>
</dbReference>
<dbReference type="SUPFAM" id="SSF81901">
    <property type="entry name" value="HCP-like"/>
    <property type="match status" value="1"/>
</dbReference>
<proteinExistence type="predicted"/>
<dbReference type="OrthoDB" id="9991317at2759"/>
<dbReference type="VEuPathDB" id="FungiDB:BD410DRAFT_900599"/>
<gene>
    <name evidence="2" type="ORF">BD410DRAFT_900599</name>
</gene>
<dbReference type="Pfam" id="PF12770">
    <property type="entry name" value="CHAT"/>
    <property type="match status" value="1"/>
</dbReference>
<dbReference type="EMBL" id="ML170203">
    <property type="protein sequence ID" value="TDL18822.1"/>
    <property type="molecule type" value="Genomic_DNA"/>
</dbReference>
<reference evidence="2 3" key="1">
    <citation type="submission" date="2018-06" db="EMBL/GenBank/DDBJ databases">
        <title>A transcriptomic atlas of mushroom development highlights an independent origin of complex multicellularity.</title>
        <authorList>
            <consortium name="DOE Joint Genome Institute"/>
            <person name="Krizsan K."/>
            <person name="Almasi E."/>
            <person name="Merenyi Z."/>
            <person name="Sahu N."/>
            <person name="Viragh M."/>
            <person name="Koszo T."/>
            <person name="Mondo S."/>
            <person name="Kiss B."/>
            <person name="Balint B."/>
            <person name="Kues U."/>
            <person name="Barry K."/>
            <person name="Hegedus J.C."/>
            <person name="Henrissat B."/>
            <person name="Johnson J."/>
            <person name="Lipzen A."/>
            <person name="Ohm R."/>
            <person name="Nagy I."/>
            <person name="Pangilinan J."/>
            <person name="Yan J."/>
            <person name="Xiong Y."/>
            <person name="Grigoriev I.V."/>
            <person name="Hibbett D.S."/>
            <person name="Nagy L.G."/>
        </authorList>
    </citation>
    <scope>NUCLEOTIDE SEQUENCE [LARGE SCALE GENOMIC DNA]</scope>
    <source>
        <strain evidence="2 3">SZMC22713</strain>
    </source>
</reference>
<protein>
    <submittedName>
        <fullName evidence="2">TPR-like protein</fullName>
    </submittedName>
</protein>
<dbReference type="SUPFAM" id="SSF48452">
    <property type="entry name" value="TPR-like"/>
    <property type="match status" value="1"/>
</dbReference>
<dbReference type="Gene3D" id="2.60.40.790">
    <property type="match status" value="1"/>
</dbReference>
<organism evidence="2 3">
    <name type="scientific">Rickenella mellea</name>
    <dbReference type="NCBI Taxonomy" id="50990"/>
    <lineage>
        <taxon>Eukaryota</taxon>
        <taxon>Fungi</taxon>
        <taxon>Dikarya</taxon>
        <taxon>Basidiomycota</taxon>
        <taxon>Agaricomycotina</taxon>
        <taxon>Agaricomycetes</taxon>
        <taxon>Hymenochaetales</taxon>
        <taxon>Rickenellaceae</taxon>
        <taxon>Rickenella</taxon>
    </lineage>
</organism>
<accession>A0A4Y7PVA0</accession>
<evidence type="ECO:0000259" key="1">
    <source>
        <dbReference type="PROSITE" id="PS51203"/>
    </source>
</evidence>
<dbReference type="InterPro" id="IPR008978">
    <property type="entry name" value="HSP20-like_chaperone"/>
</dbReference>
<dbReference type="Gene3D" id="1.25.40.10">
    <property type="entry name" value="Tetratricopeptide repeat domain"/>
    <property type="match status" value="6"/>
</dbReference>
<keyword evidence="3" id="KW-1185">Reference proteome</keyword>
<evidence type="ECO:0000313" key="2">
    <source>
        <dbReference type="EMBL" id="TDL18822.1"/>
    </source>
</evidence>
<dbReference type="InterPro" id="IPR007052">
    <property type="entry name" value="CS_dom"/>
</dbReference>
<dbReference type="Proteomes" id="UP000294933">
    <property type="component" value="Unassembled WGS sequence"/>
</dbReference>
<feature type="domain" description="CS" evidence="1">
    <location>
        <begin position="10"/>
        <end position="110"/>
    </location>
</feature>
<dbReference type="InterPro" id="IPR024983">
    <property type="entry name" value="CHAT_dom"/>
</dbReference>
<evidence type="ECO:0000313" key="3">
    <source>
        <dbReference type="Proteomes" id="UP000294933"/>
    </source>
</evidence>
<dbReference type="PANTHER" id="PTHR19959:SF119">
    <property type="entry name" value="FUNGAL LIPASE-LIKE DOMAIN-CONTAINING PROTEIN"/>
    <property type="match status" value="1"/>
</dbReference>
<dbReference type="PANTHER" id="PTHR19959">
    <property type="entry name" value="KINESIN LIGHT CHAIN"/>
    <property type="match status" value="1"/>
</dbReference>
<dbReference type="STRING" id="50990.A0A4Y7PVA0"/>
<sequence length="1569" mass="176132">MRLSTMAPKVRRPSVLWAQESSEVDETKNRINITINLPGIIESTVRCKVTRTTISFESKAGRNEDDDRYAFNCTLYADVSTEDVQTSLSREKFLIIVPKTTKGNHWPRLTKEIEDWARSKDGDAQLQSRSPEISSPIAWSELSSSQLASNIEHMAMIIPNDHSYIRAKRNAVVFLSRHFAKLLRNGSLPPLTPMPTDLSKLLRELQPDNPTILNELGCSFMDRFAQYGYNPDSELAIANFKRGVDLTPDGYPGYPDQPALLSNLGTLFSRRFRRFGKMADIEQAILNLERAVQLTTDDHPGKAACLNNLGTSFATRFEQGGQTKDIVLAILNHERAVQLTPFSHPDRPMRFSNLGNSFYLRFQLLGDMKDLEHAISHHEGALRHTPHGHPVKPMYFCNLGTSFLERFHRLGKIKDIEEATLNHERADQLTLESHPDKPCYLNNLGNSLSARFKRLGDVADIDRAISNHERAVRFTPFSHPDRPRYLNNLGNSFSTRFDRLGDIGDIEKSILNFKHAIQLTPDNHPDKPSRFNDLGTSFLSRFKRLGEIGDIERALSNHKCAVQLTPNSHPSKPGHFFSLGNSFSTRFERLGELDDIEQAILNYDRGVQLTPDDDPGKPRLFSSLGTTFLKRFERLGETKDIAQAILNHQLAIQLTPEIDPNNPIYFHNLGNSLTIRFMRFGDISDIERAISNYTRAIRLTPDSHPDKPGLFSNLGSSLLTRFKRLGETEDIGQAILNQECAVHLTPVSHPDKPKSFSNLGSSFWLRFEWFGDITDLELAISNHNCAVQLTPNCHPDEPNYLNNLGGAFLTRFRRLGEMEDVEQAIFNLDRAIQLTPDNHANKPSRYSNLGSALCLRFERIGDMADIGKAISMHESAIQSTPDSHPIKPMYLSNLGTSFSKRFSQLGDTVDIEQAIFNRRRAVQLTPDGHSDSPGHFCNLGDSLLTRFERFGVMSDIEQAILNHEHAVQLTPSGHSEKPNRLSSLGNSFATRFWRIGRDEDLLKSIAAYRTAASLPDGPPSRRLYAAKLWSWLAREDARRHSSDQPVLDAYRVALDLLPRVAWVGLSIDSRHHELLAANSLACDAAAAAISENDPQLALAWLEQGRSIVWGQILQLRTPVDELRLHHPKLAENLTQISEQLEKCTSGGHFLTDQHTEREGAIQMHHRLAQNWARIVEQVRRNPGFQRFLLHKEFSELRHATRDGAVVVLNVSEFGCDALIIESLSDHLHHVQLEDLSYEKAKTLQQSLHDILSHQCLRDRYTDRHAEPVSANDFRSDDAFLPILAELWTSVVKPVLHRLESLRVRSLSENKYLRITWCPTGPLAFLPIHAAGLYNADGTSSISLLDVAISSYTPTLSALLQNSERTTPDSSVFKFLAVIQPNTPGVAPLPGTLEELEIIRKHVSDSSSQILEGRNATTSEVLSSMAECSWVHLACHGTQDVTRPMESGLLLEDGRLKLSKIIQQRFHHAEFAFLSACQTATGDENRPEEAIHLAAGMLLAGYRGVVASMWSIRDDDAPFVADKVYSHLFEKGVPNAANAAEALHFAIRELRAKPGGGKFSSWVPFIYMGG</sequence>